<dbReference type="Pfam" id="PF13177">
    <property type="entry name" value="DNA_pol3_delta2"/>
    <property type="match status" value="1"/>
</dbReference>
<dbReference type="NCBIfam" id="NF011510">
    <property type="entry name" value="PRK14948.1"/>
    <property type="match status" value="1"/>
</dbReference>
<protein>
    <recommendedName>
        <fullName evidence="12">DNA polymerase III subunit gamma/tau</fullName>
        <ecNumber evidence="12">2.7.7.7</ecNumber>
    </recommendedName>
</protein>
<comment type="catalytic activity">
    <reaction evidence="11 12">
        <text>DNA(n) + a 2'-deoxyribonucleoside 5'-triphosphate = DNA(n+1) + diphosphate</text>
        <dbReference type="Rhea" id="RHEA:22508"/>
        <dbReference type="Rhea" id="RHEA-COMP:17339"/>
        <dbReference type="Rhea" id="RHEA-COMP:17340"/>
        <dbReference type="ChEBI" id="CHEBI:33019"/>
        <dbReference type="ChEBI" id="CHEBI:61560"/>
        <dbReference type="ChEBI" id="CHEBI:173112"/>
        <dbReference type="EC" id="2.7.7.7"/>
    </reaction>
</comment>
<evidence type="ECO:0000256" key="1">
    <source>
        <dbReference type="ARBA" id="ARBA00006360"/>
    </source>
</evidence>
<feature type="compositionally biased region" description="Low complexity" evidence="13">
    <location>
        <begin position="654"/>
        <end position="663"/>
    </location>
</feature>
<dbReference type="GO" id="GO:0003677">
    <property type="term" value="F:DNA binding"/>
    <property type="evidence" value="ECO:0007669"/>
    <property type="project" value="InterPro"/>
</dbReference>
<dbReference type="GO" id="GO:0009360">
    <property type="term" value="C:DNA polymerase III complex"/>
    <property type="evidence" value="ECO:0007669"/>
    <property type="project" value="InterPro"/>
</dbReference>
<keyword evidence="10" id="KW-0175">Coiled coil</keyword>
<dbReference type="InterPro" id="IPR054506">
    <property type="entry name" value="DnaA_N-like_STI"/>
</dbReference>
<name>A0A6M0S6I5_9CYAN</name>
<feature type="compositionally biased region" description="Pro residues" evidence="13">
    <location>
        <begin position="391"/>
        <end position="405"/>
    </location>
</feature>
<keyword evidence="6 12" id="KW-0547">Nucleotide-binding</keyword>
<evidence type="ECO:0000256" key="4">
    <source>
        <dbReference type="ARBA" id="ARBA00022705"/>
    </source>
</evidence>
<dbReference type="InterPro" id="IPR045085">
    <property type="entry name" value="HLD_clamp_pol_III_gamma_tau"/>
</dbReference>
<dbReference type="Gene3D" id="3.40.50.300">
    <property type="entry name" value="P-loop containing nucleotide triphosphate hydrolases"/>
    <property type="match status" value="1"/>
</dbReference>
<dbReference type="InterPro" id="IPR005790">
    <property type="entry name" value="DNA_polIII_delta"/>
</dbReference>
<dbReference type="FunFam" id="3.40.50.300:FF:000014">
    <property type="entry name" value="DNA polymerase III subunit gamma/tau"/>
    <property type="match status" value="1"/>
</dbReference>
<comment type="caution">
    <text evidence="15">The sequence shown here is derived from an EMBL/GenBank/DDBJ whole genome shotgun (WGS) entry which is preliminary data.</text>
</comment>
<feature type="region of interest" description="Disordered" evidence="13">
    <location>
        <begin position="579"/>
        <end position="669"/>
    </location>
</feature>
<feature type="compositionally biased region" description="Low complexity" evidence="13">
    <location>
        <begin position="612"/>
        <end position="645"/>
    </location>
</feature>
<comment type="subunit">
    <text evidence="12">DNA polymerase III contains a core (composed of alpha, epsilon and theta chains) that associates with a tau subunit. This core dimerizes to form the POLIII' complex. PolIII' associates with the gamma complex (composed of gamma, delta, delta', psi and chi chains) and with the beta chain to form the complete DNA polymerase III complex.</text>
</comment>
<dbReference type="Pfam" id="PF12169">
    <property type="entry name" value="DNA_pol3_gamma3"/>
    <property type="match status" value="1"/>
</dbReference>
<evidence type="ECO:0000256" key="12">
    <source>
        <dbReference type="RuleBase" id="RU364063"/>
    </source>
</evidence>
<evidence type="ECO:0000259" key="14">
    <source>
        <dbReference type="SMART" id="SM00382"/>
    </source>
</evidence>
<keyword evidence="2 12" id="KW-0808">Transferase</keyword>
<gene>
    <name evidence="12" type="primary">dnaX</name>
    <name evidence="15" type="ORF">D0962_11760</name>
</gene>
<evidence type="ECO:0000256" key="13">
    <source>
        <dbReference type="SAM" id="MobiDB-lite"/>
    </source>
</evidence>
<evidence type="ECO:0000256" key="9">
    <source>
        <dbReference type="ARBA" id="ARBA00022932"/>
    </source>
</evidence>
<dbReference type="NCBIfam" id="NF004046">
    <property type="entry name" value="PRK05563.1"/>
    <property type="match status" value="1"/>
</dbReference>
<dbReference type="InterPro" id="IPR008921">
    <property type="entry name" value="DNA_pol3_clamp-load_cplx_C"/>
</dbReference>
<feature type="region of interest" description="Disordered" evidence="13">
    <location>
        <begin position="689"/>
        <end position="711"/>
    </location>
</feature>
<dbReference type="NCBIfam" id="TIGR02397">
    <property type="entry name" value="dnaX_nterm"/>
    <property type="match status" value="1"/>
</dbReference>
<dbReference type="InterPro" id="IPR003593">
    <property type="entry name" value="AAA+_ATPase"/>
</dbReference>
<dbReference type="FunFam" id="1.10.8.60:FF:000013">
    <property type="entry name" value="DNA polymerase III subunit gamma/tau"/>
    <property type="match status" value="1"/>
</dbReference>
<dbReference type="InterPro" id="IPR050238">
    <property type="entry name" value="DNA_Rep/Repair_Clamp_Loader"/>
</dbReference>
<dbReference type="Gene3D" id="1.10.8.60">
    <property type="match status" value="1"/>
</dbReference>
<evidence type="ECO:0000256" key="2">
    <source>
        <dbReference type="ARBA" id="ARBA00022679"/>
    </source>
</evidence>
<evidence type="ECO:0000313" key="16">
    <source>
        <dbReference type="Proteomes" id="UP000473574"/>
    </source>
</evidence>
<evidence type="ECO:0000256" key="6">
    <source>
        <dbReference type="ARBA" id="ARBA00022741"/>
    </source>
</evidence>
<dbReference type="InterPro" id="IPR022754">
    <property type="entry name" value="DNA_pol_III_gamma-3"/>
</dbReference>
<dbReference type="Pfam" id="PF23007">
    <property type="entry name" value="DnaA_N-like_STI"/>
    <property type="match status" value="1"/>
</dbReference>
<feature type="region of interest" description="Disordered" evidence="13">
    <location>
        <begin position="384"/>
        <end position="457"/>
    </location>
</feature>
<proteinExistence type="inferred from homology"/>
<dbReference type="GO" id="GO:0003887">
    <property type="term" value="F:DNA-directed DNA polymerase activity"/>
    <property type="evidence" value="ECO:0007669"/>
    <property type="project" value="UniProtKB-KW"/>
</dbReference>
<comment type="function">
    <text evidence="12">DNA polymerase III is a complex, multichain enzyme responsible for most of the replicative synthesis in bacteria. This DNA polymerase also exhibits 3' to 5' exonuclease activity.</text>
</comment>
<dbReference type="AlphaFoldDB" id="A0A6M0S6I5"/>
<evidence type="ECO:0000256" key="10">
    <source>
        <dbReference type="ARBA" id="ARBA00023054"/>
    </source>
</evidence>
<keyword evidence="4 12" id="KW-0235">DNA replication</keyword>
<keyword evidence="5" id="KW-0479">Metal-binding</keyword>
<feature type="domain" description="AAA+ ATPase" evidence="14">
    <location>
        <begin position="37"/>
        <end position="181"/>
    </location>
</feature>
<dbReference type="SMART" id="SM00382">
    <property type="entry name" value="AAA"/>
    <property type="match status" value="1"/>
</dbReference>
<organism evidence="15 16">
    <name type="scientific">Adonisia turfae CCMR0082</name>
    <dbReference type="NCBI Taxonomy" id="2304604"/>
    <lineage>
        <taxon>Bacteria</taxon>
        <taxon>Bacillati</taxon>
        <taxon>Cyanobacteriota</taxon>
        <taxon>Adonisia</taxon>
        <taxon>Adonisia turfae</taxon>
    </lineage>
</organism>
<keyword evidence="3 12" id="KW-0548">Nucleotidyltransferase</keyword>
<dbReference type="GO" id="GO:0006261">
    <property type="term" value="P:DNA-templated DNA replication"/>
    <property type="evidence" value="ECO:0007669"/>
    <property type="project" value="TreeGrafter"/>
</dbReference>
<evidence type="ECO:0000256" key="7">
    <source>
        <dbReference type="ARBA" id="ARBA00022833"/>
    </source>
</evidence>
<dbReference type="EMBL" id="QZCE01000002">
    <property type="protein sequence ID" value="NEZ63452.1"/>
    <property type="molecule type" value="Genomic_DNA"/>
</dbReference>
<comment type="similarity">
    <text evidence="1 12">Belongs to the DnaX/STICHEL family.</text>
</comment>
<evidence type="ECO:0000313" key="15">
    <source>
        <dbReference type="EMBL" id="NEZ63452.1"/>
    </source>
</evidence>
<keyword evidence="8 12" id="KW-0067">ATP-binding</keyword>
<dbReference type="CDD" id="cd00009">
    <property type="entry name" value="AAA"/>
    <property type="match status" value="1"/>
</dbReference>
<dbReference type="GO" id="GO:0005524">
    <property type="term" value="F:ATP binding"/>
    <property type="evidence" value="ECO:0007669"/>
    <property type="project" value="UniProtKB-KW"/>
</dbReference>
<accession>A0A6M0S6I5</accession>
<evidence type="ECO:0000256" key="5">
    <source>
        <dbReference type="ARBA" id="ARBA00022723"/>
    </source>
</evidence>
<dbReference type="Pfam" id="PF22608">
    <property type="entry name" value="DNAX_ATPase_lid"/>
    <property type="match status" value="1"/>
</dbReference>
<dbReference type="SUPFAM" id="SSF52540">
    <property type="entry name" value="P-loop containing nucleoside triphosphate hydrolases"/>
    <property type="match status" value="1"/>
</dbReference>
<evidence type="ECO:0000256" key="8">
    <source>
        <dbReference type="ARBA" id="ARBA00022840"/>
    </source>
</evidence>
<keyword evidence="9 12" id="KW-0239">DNA-directed DNA polymerase</keyword>
<feature type="compositionally biased region" description="Pro residues" evidence="13">
    <location>
        <begin position="584"/>
        <end position="611"/>
    </location>
</feature>
<dbReference type="NCBIfam" id="TIGR01128">
    <property type="entry name" value="holA"/>
    <property type="match status" value="1"/>
</dbReference>
<evidence type="ECO:0000256" key="3">
    <source>
        <dbReference type="ARBA" id="ARBA00022695"/>
    </source>
</evidence>
<dbReference type="EC" id="2.7.7.7" evidence="12"/>
<dbReference type="SUPFAM" id="SSF48019">
    <property type="entry name" value="post-AAA+ oligomerization domain-like"/>
    <property type="match status" value="1"/>
</dbReference>
<reference evidence="15 16" key="1">
    <citation type="journal article" date="2020" name="Microb. Ecol.">
        <title>Ecogenomics of the Marine Benthic Filamentous Cyanobacterium Adonisia.</title>
        <authorList>
            <person name="Walter J.M."/>
            <person name="Coutinho F.H."/>
            <person name="Leomil L."/>
            <person name="Hargreaves P.I."/>
            <person name="Campeao M.E."/>
            <person name="Vieira V.V."/>
            <person name="Silva B.S."/>
            <person name="Fistarol G.O."/>
            <person name="Salomon P.S."/>
            <person name="Sawabe T."/>
            <person name="Mino S."/>
            <person name="Hosokawa M."/>
            <person name="Miyashita H."/>
            <person name="Maruyama F."/>
            <person name="van Verk M.C."/>
            <person name="Dutilh B.E."/>
            <person name="Thompson C.C."/>
            <person name="Thompson F.L."/>
        </authorList>
    </citation>
    <scope>NUCLEOTIDE SEQUENCE [LARGE SCALE GENOMIC DNA]</scope>
    <source>
        <strain evidence="15 16">CCMR0082</strain>
    </source>
</reference>
<feature type="compositionally biased region" description="Basic and acidic residues" evidence="13">
    <location>
        <begin position="439"/>
        <end position="455"/>
    </location>
</feature>
<keyword evidence="7" id="KW-0862">Zinc</keyword>
<dbReference type="RefSeq" id="WP_163662868.1">
    <property type="nucleotide sequence ID" value="NZ_QZCE01000002.1"/>
</dbReference>
<evidence type="ECO:0000256" key="11">
    <source>
        <dbReference type="ARBA" id="ARBA00049244"/>
    </source>
</evidence>
<dbReference type="InterPro" id="IPR027417">
    <property type="entry name" value="P-loop_NTPase"/>
</dbReference>
<dbReference type="GO" id="GO:0046872">
    <property type="term" value="F:metal ion binding"/>
    <property type="evidence" value="ECO:0007669"/>
    <property type="project" value="UniProtKB-KW"/>
</dbReference>
<dbReference type="Proteomes" id="UP000473574">
    <property type="component" value="Unassembled WGS sequence"/>
</dbReference>
<dbReference type="PANTHER" id="PTHR11669">
    <property type="entry name" value="REPLICATION FACTOR C / DNA POLYMERASE III GAMMA-TAU SUBUNIT"/>
    <property type="match status" value="1"/>
</dbReference>
<sequence>MAYEPLHHKYRPQTFAQLVGQGAIATTLSNALQQNRIAPAYLFCGPRGTGKTSSARILAKSLNCLSSEVPTSAPCGQCQVCREITVGASLDIVEIDAASNTGVDNIRELIERAQFAPVQCRHKLYVLDEVHMLSTAAFNALLKTLEEPPPHVVFVLATTDPQRVLPTIISRCQRFDFRRIPLDAMVQHLNYIAQQEAIAIAPDALQLVAQLSQGGLRDAESLLDQLGLLDGEITIEAVWDLVGAVSERDLLALVQAVSADDGAQVLILARQLMDRGREPLMVLQSLVAFYRDLLIAKTAGERRDLVAITPPVWAEMVNFAQALPLPLLLSSQQHLRAAEVQVKNTTQPRLWLEITLMGLLPSALGQVNVATPVVTAPVVTAPAVTQSTAQPPMPKAISSPPPVAEPPIVAQKHTPEEKATTVAPTPVPKPQSEPQKNVVHFEPEPQPKPQEDKAAKGASVVNARPAPTDAHIPQPTSAVNNSVEQPSAMADAPAMGSINDIWAKIVTQLQPFGTKVLMRQQAKLLTCDGVEATVGIRSQPLMRMAQDRLSNVEIAFEKVFGHKIRVTMVVAAEEQAAAPAAVPTSPPTVVPSVSPPPVSPPPVSTPSPLSKPTPHSASTASSPRLADTPASPQPAVAASVTATPSPSAPPPPTSTASNASIAANEWQGENELDRSVKSFAQFFNGQIVNLDDEATEVPSTPSAEPGPDVPF</sequence>
<dbReference type="Gene3D" id="1.20.272.10">
    <property type="match status" value="1"/>
</dbReference>
<dbReference type="InterPro" id="IPR012763">
    <property type="entry name" value="DNA_pol_III_sug/sutau_N"/>
</dbReference>
<dbReference type="PANTHER" id="PTHR11669:SF0">
    <property type="entry name" value="PROTEIN STICHEL-LIKE 2"/>
    <property type="match status" value="1"/>
</dbReference>